<keyword evidence="3" id="KW-1185">Reference proteome</keyword>
<reference evidence="2 3" key="1">
    <citation type="submission" date="2019-03" db="EMBL/GenBank/DDBJ databases">
        <title>Deep-cultivation of Planctomycetes and their phenomic and genomic characterization uncovers novel biology.</title>
        <authorList>
            <person name="Wiegand S."/>
            <person name="Jogler M."/>
            <person name="Boedeker C."/>
            <person name="Pinto D."/>
            <person name="Vollmers J."/>
            <person name="Rivas-Marin E."/>
            <person name="Kohn T."/>
            <person name="Peeters S.H."/>
            <person name="Heuer A."/>
            <person name="Rast P."/>
            <person name="Oberbeckmann S."/>
            <person name="Bunk B."/>
            <person name="Jeske O."/>
            <person name="Meyerdierks A."/>
            <person name="Storesund J.E."/>
            <person name="Kallscheuer N."/>
            <person name="Luecker S."/>
            <person name="Lage O.M."/>
            <person name="Pohl T."/>
            <person name="Merkel B.J."/>
            <person name="Hornburger P."/>
            <person name="Mueller R.-W."/>
            <person name="Bruemmer F."/>
            <person name="Labrenz M."/>
            <person name="Spormann A.M."/>
            <person name="Op den Camp H."/>
            <person name="Overmann J."/>
            <person name="Amann R."/>
            <person name="Jetten M.S.M."/>
            <person name="Mascher T."/>
            <person name="Medema M.H."/>
            <person name="Devos D.P."/>
            <person name="Kaster A.-K."/>
            <person name="Ovreas L."/>
            <person name="Rohde M."/>
            <person name="Galperin M.Y."/>
            <person name="Jogler C."/>
        </authorList>
    </citation>
    <scope>NUCLEOTIDE SEQUENCE [LARGE SCALE GENOMIC DNA]</scope>
    <source>
        <strain evidence="2 3">Enr13</strain>
    </source>
</reference>
<organism evidence="2 3">
    <name type="scientific">Stieleria neptunia</name>
    <dbReference type="NCBI Taxonomy" id="2527979"/>
    <lineage>
        <taxon>Bacteria</taxon>
        <taxon>Pseudomonadati</taxon>
        <taxon>Planctomycetota</taxon>
        <taxon>Planctomycetia</taxon>
        <taxon>Pirellulales</taxon>
        <taxon>Pirellulaceae</taxon>
        <taxon>Stieleria</taxon>
    </lineage>
</organism>
<protein>
    <submittedName>
        <fullName evidence="2">Uncharacterized protein</fullName>
    </submittedName>
</protein>
<proteinExistence type="predicted"/>
<evidence type="ECO:0000313" key="3">
    <source>
        <dbReference type="Proteomes" id="UP000319004"/>
    </source>
</evidence>
<dbReference type="EMBL" id="CP037423">
    <property type="protein sequence ID" value="QDV42322.1"/>
    <property type="molecule type" value="Genomic_DNA"/>
</dbReference>
<gene>
    <name evidence="2" type="ORF">Enr13x_21670</name>
</gene>
<sequence length="109" mass="12457">MAATCGFSREIACRPRDTLEDLVELLHQFAPAVMVQTDPTRDPPLPSEVSEPKQSPHGVLSKMKVDPNTEIEPRKVGGQFYYLLLKNLPPRETTRYRTVHCCILQRRCH</sequence>
<dbReference type="AlphaFoldDB" id="A0A518HN99"/>
<name>A0A518HN99_9BACT</name>
<evidence type="ECO:0000256" key="1">
    <source>
        <dbReference type="SAM" id="MobiDB-lite"/>
    </source>
</evidence>
<accession>A0A518HN99</accession>
<dbReference type="Proteomes" id="UP000319004">
    <property type="component" value="Chromosome"/>
</dbReference>
<feature type="region of interest" description="Disordered" evidence="1">
    <location>
        <begin position="34"/>
        <end position="61"/>
    </location>
</feature>
<evidence type="ECO:0000313" key="2">
    <source>
        <dbReference type="EMBL" id="QDV42322.1"/>
    </source>
</evidence>
<dbReference type="KEGG" id="snep:Enr13x_21670"/>